<proteinExistence type="predicted"/>
<accession>A0AAV4NT95</accession>
<reference evidence="1 2" key="1">
    <citation type="submission" date="2021-06" db="EMBL/GenBank/DDBJ databases">
        <title>Caerostris extrusa draft genome.</title>
        <authorList>
            <person name="Kono N."/>
            <person name="Arakawa K."/>
        </authorList>
    </citation>
    <scope>NUCLEOTIDE SEQUENCE [LARGE SCALE GENOMIC DNA]</scope>
</reference>
<evidence type="ECO:0000313" key="2">
    <source>
        <dbReference type="Proteomes" id="UP001054945"/>
    </source>
</evidence>
<comment type="caution">
    <text evidence="1">The sequence shown here is derived from an EMBL/GenBank/DDBJ whole genome shotgun (WGS) entry which is preliminary data.</text>
</comment>
<sequence length="93" mass="11075">MQESAHYAVSSHSSCRRHCFTSASSRVIRGYFRQHEWRLKCGFKGVKPNTNKECYAPENADLLQNLESLCMEKNYLHYRVYQKEYRVLCLLHK</sequence>
<gene>
    <name evidence="1" type="ORF">CEXT_10881</name>
</gene>
<dbReference type="EMBL" id="BPLR01003624">
    <property type="protein sequence ID" value="GIX86861.1"/>
    <property type="molecule type" value="Genomic_DNA"/>
</dbReference>
<organism evidence="1 2">
    <name type="scientific">Caerostris extrusa</name>
    <name type="common">Bark spider</name>
    <name type="synonym">Caerostris bankana</name>
    <dbReference type="NCBI Taxonomy" id="172846"/>
    <lineage>
        <taxon>Eukaryota</taxon>
        <taxon>Metazoa</taxon>
        <taxon>Ecdysozoa</taxon>
        <taxon>Arthropoda</taxon>
        <taxon>Chelicerata</taxon>
        <taxon>Arachnida</taxon>
        <taxon>Araneae</taxon>
        <taxon>Araneomorphae</taxon>
        <taxon>Entelegynae</taxon>
        <taxon>Araneoidea</taxon>
        <taxon>Araneidae</taxon>
        <taxon>Caerostris</taxon>
    </lineage>
</organism>
<dbReference type="Proteomes" id="UP001054945">
    <property type="component" value="Unassembled WGS sequence"/>
</dbReference>
<dbReference type="AlphaFoldDB" id="A0AAV4NT95"/>
<evidence type="ECO:0000313" key="1">
    <source>
        <dbReference type="EMBL" id="GIX86861.1"/>
    </source>
</evidence>
<keyword evidence="2" id="KW-1185">Reference proteome</keyword>
<name>A0AAV4NT95_CAEEX</name>
<protein>
    <submittedName>
        <fullName evidence="1">Uncharacterized protein</fullName>
    </submittedName>
</protein>